<proteinExistence type="predicted"/>
<evidence type="ECO:0000313" key="1">
    <source>
        <dbReference type="EMBL" id="ADI20193.1"/>
    </source>
</evidence>
<organism evidence="1">
    <name type="scientific">uncultured Sphingobacterium sp. EB080_L08E11</name>
    <dbReference type="NCBI Taxonomy" id="710992"/>
    <lineage>
        <taxon>Bacteria</taxon>
        <taxon>Pseudomonadati</taxon>
        <taxon>Bacteroidota</taxon>
        <taxon>Sphingobacteriia</taxon>
        <taxon>Sphingobacteriales</taxon>
        <taxon>Sphingobacteriaceae</taxon>
        <taxon>Sphingobacterium</taxon>
        <taxon>environmental samples</taxon>
    </lineage>
</organism>
<dbReference type="AlphaFoldDB" id="E0Y0K2"/>
<sequence length="58" mass="6524">MDLYRAPLQALCYPLDLNLIDQERHSQHVLIFAAPTESTLGFAQNSFPTALSLFMAWG</sequence>
<reference evidence="1" key="1">
    <citation type="journal article" date="2011" name="Environ. Microbiol.">
        <title>Time-series analyses of Monterey Bay coastal microbial picoplankton using a 'genome proxy' microarray.</title>
        <authorList>
            <person name="Rich V.I."/>
            <person name="Pham V.D."/>
            <person name="Eppley J."/>
            <person name="Shi Y."/>
            <person name="DeLong E.F."/>
        </authorList>
    </citation>
    <scope>NUCLEOTIDE SEQUENCE</scope>
</reference>
<dbReference type="EMBL" id="GU474939">
    <property type="protein sequence ID" value="ADI20193.1"/>
    <property type="molecule type" value="Genomic_DNA"/>
</dbReference>
<accession>E0Y0K2</accession>
<name>E0Y0K2_9SPHI</name>
<protein>
    <submittedName>
        <fullName evidence="1">Uncharacterized protein</fullName>
    </submittedName>
</protein>